<dbReference type="Proteomes" id="UP000596145">
    <property type="component" value="Chromosome"/>
</dbReference>
<accession>A0A7T4EEH0</accession>
<evidence type="ECO:0000313" key="2">
    <source>
        <dbReference type="Proteomes" id="UP000596145"/>
    </source>
</evidence>
<dbReference type="AlphaFoldDB" id="A0A7T4EEH0"/>
<dbReference type="OrthoDB" id="9776021at2"/>
<dbReference type="RefSeq" id="WP_084036226.1">
    <property type="nucleotide sequence ID" value="NZ_CP066007.1"/>
</dbReference>
<gene>
    <name evidence="1" type="ORF">I6I10_10505</name>
</gene>
<dbReference type="GeneID" id="92759880"/>
<reference evidence="1 2" key="1">
    <citation type="submission" date="2020-12" db="EMBL/GenBank/DDBJ databases">
        <title>FDA dAtabase for Regulatory Grade micrObial Sequences (FDA-ARGOS): Supporting development and validation of Infectious Disease Dx tests.</title>
        <authorList>
            <person name="Sproer C."/>
            <person name="Gronow S."/>
            <person name="Severitt S."/>
            <person name="Schroder I."/>
            <person name="Tallon L."/>
            <person name="Sadzewicz L."/>
            <person name="Zhao X."/>
            <person name="Boylan J."/>
            <person name="Ott S."/>
            <person name="Bowen H."/>
            <person name="Vavikolanu K."/>
            <person name="Mehta A."/>
            <person name="Aluvathingal J."/>
            <person name="Nadendla S."/>
            <person name="Lowell S."/>
            <person name="Myers T."/>
            <person name="Yan Y."/>
            <person name="Sichtig H."/>
        </authorList>
    </citation>
    <scope>NUCLEOTIDE SEQUENCE [LARGE SCALE GENOMIC DNA]</scope>
    <source>
        <strain evidence="1 2">FDAARGOS_1053</strain>
    </source>
</reference>
<organism evidence="1 2">
    <name type="scientific">Corynebacterium glucuronolyticum</name>
    <dbReference type="NCBI Taxonomy" id="39791"/>
    <lineage>
        <taxon>Bacteria</taxon>
        <taxon>Bacillati</taxon>
        <taxon>Actinomycetota</taxon>
        <taxon>Actinomycetes</taxon>
        <taxon>Mycobacteriales</taxon>
        <taxon>Corynebacteriaceae</taxon>
        <taxon>Corynebacterium</taxon>
    </lineage>
</organism>
<evidence type="ECO:0000313" key="1">
    <source>
        <dbReference type="EMBL" id="QQB45890.1"/>
    </source>
</evidence>
<sequence>MLEALRAEIAIAGSFHFSVAFINTSGIGALKQSLVDSGRRALRQGTRNTIITSTYLDFTDPEALRELMALPGADVYVHTDLDRGFHAKGYVFEHEGGVATAIVGKQ</sequence>
<proteinExistence type="predicted"/>
<dbReference type="Gene3D" id="3.30.870.10">
    <property type="entry name" value="Endonuclease Chain A"/>
    <property type="match status" value="1"/>
</dbReference>
<dbReference type="EMBL" id="CP066007">
    <property type="protein sequence ID" value="QQB45890.1"/>
    <property type="molecule type" value="Genomic_DNA"/>
</dbReference>
<name>A0A7T4EEH0_9CORY</name>
<protein>
    <submittedName>
        <fullName evidence="1">Uncharacterized protein</fullName>
    </submittedName>
</protein>